<evidence type="ECO:0000313" key="2">
    <source>
        <dbReference type="EMBL" id="CAI9302522.1"/>
    </source>
</evidence>
<keyword evidence="3" id="KW-1185">Reference proteome</keyword>
<dbReference type="Proteomes" id="UP001177003">
    <property type="component" value="Chromosome 9"/>
</dbReference>
<keyword evidence="1" id="KW-0472">Membrane</keyword>
<dbReference type="AlphaFoldDB" id="A0AA36A2Y5"/>
<name>A0AA36A2Y5_LACSI</name>
<protein>
    <submittedName>
        <fullName evidence="2">Uncharacterized protein</fullName>
    </submittedName>
</protein>
<feature type="transmembrane region" description="Helical" evidence="1">
    <location>
        <begin position="76"/>
        <end position="94"/>
    </location>
</feature>
<gene>
    <name evidence="2" type="ORF">LSALG_LOCUS41008</name>
</gene>
<reference evidence="2" key="1">
    <citation type="submission" date="2023-04" db="EMBL/GenBank/DDBJ databases">
        <authorList>
            <person name="Vijverberg K."/>
            <person name="Xiong W."/>
            <person name="Schranz E."/>
        </authorList>
    </citation>
    <scope>NUCLEOTIDE SEQUENCE</scope>
</reference>
<keyword evidence="1" id="KW-1133">Transmembrane helix</keyword>
<keyword evidence="1" id="KW-0812">Transmembrane</keyword>
<dbReference type="EMBL" id="OX465085">
    <property type="protein sequence ID" value="CAI9302522.1"/>
    <property type="molecule type" value="Genomic_DNA"/>
</dbReference>
<proteinExistence type="predicted"/>
<accession>A0AA36A2Y5</accession>
<sequence length="100" mass="11502">MATPPSSPDSILLYSRDWMNFSDLHTIFCDCEERMTESQVEMDRIKEEMGSDSVISRIEMLTVQCRLDRNNKKMQDMTVVVVGHVVVTFGFLVGKMHTLI</sequence>
<evidence type="ECO:0000256" key="1">
    <source>
        <dbReference type="SAM" id="Phobius"/>
    </source>
</evidence>
<organism evidence="2 3">
    <name type="scientific">Lactuca saligna</name>
    <name type="common">Willowleaf lettuce</name>
    <dbReference type="NCBI Taxonomy" id="75948"/>
    <lineage>
        <taxon>Eukaryota</taxon>
        <taxon>Viridiplantae</taxon>
        <taxon>Streptophyta</taxon>
        <taxon>Embryophyta</taxon>
        <taxon>Tracheophyta</taxon>
        <taxon>Spermatophyta</taxon>
        <taxon>Magnoliopsida</taxon>
        <taxon>eudicotyledons</taxon>
        <taxon>Gunneridae</taxon>
        <taxon>Pentapetalae</taxon>
        <taxon>asterids</taxon>
        <taxon>campanulids</taxon>
        <taxon>Asterales</taxon>
        <taxon>Asteraceae</taxon>
        <taxon>Cichorioideae</taxon>
        <taxon>Cichorieae</taxon>
        <taxon>Lactucinae</taxon>
        <taxon>Lactuca</taxon>
    </lineage>
</organism>
<evidence type="ECO:0000313" key="3">
    <source>
        <dbReference type="Proteomes" id="UP001177003"/>
    </source>
</evidence>